<name>A0A084QN12_STAC4</name>
<gene>
    <name evidence="1" type="ORF">S40285_10477</name>
</gene>
<dbReference type="Proteomes" id="UP000028524">
    <property type="component" value="Unassembled WGS sequence"/>
</dbReference>
<accession>A0A084QN12</accession>
<evidence type="ECO:0000313" key="1">
    <source>
        <dbReference type="EMBL" id="KFA65347.1"/>
    </source>
</evidence>
<keyword evidence="2" id="KW-1185">Reference proteome</keyword>
<sequence length="251" mass="26985">MHGSGTTTGQPSAHSAPAHRGSILPALCSGAAQAVVQTRVVMVAPEIAHLDSGFANNTGQAISASTKIWYRTPPVPSMPIHPLPASLDHPTSEPIGSWMGRANDGRFGSTIMEKKAGLCCRIRHPPQIRRIGRLLASYSLAGPRCNRVWVASSTARHSTWAWHTLTLVAQQSTQQSTSTCKVRIRRILAYAHLACCARPTATTVDHTIYSLPTIILRVGPGAKARRSRLVGTVQSMSIVGWLSVQVTLAEY</sequence>
<evidence type="ECO:0000313" key="2">
    <source>
        <dbReference type="Proteomes" id="UP000028524"/>
    </source>
</evidence>
<reference evidence="1 2" key="1">
    <citation type="journal article" date="2014" name="BMC Genomics">
        <title>Comparative genome sequencing reveals chemotype-specific gene clusters in the toxigenic black mold Stachybotrys.</title>
        <authorList>
            <person name="Semeiks J."/>
            <person name="Borek D."/>
            <person name="Otwinowski Z."/>
            <person name="Grishin N.V."/>
        </authorList>
    </citation>
    <scope>NUCLEOTIDE SEQUENCE [LARGE SCALE GENOMIC DNA]</scope>
    <source>
        <strain evidence="1 2">IBT 40285</strain>
    </source>
</reference>
<dbReference type="HOGENOM" id="CLU_1107721_0_0_1"/>
<proteinExistence type="predicted"/>
<protein>
    <submittedName>
        <fullName evidence="1">Uncharacterized protein</fullName>
    </submittedName>
</protein>
<dbReference type="AlphaFoldDB" id="A0A084QN12"/>
<organism evidence="1 2">
    <name type="scientific">Stachybotrys chlorohalonatus (strain IBT 40285)</name>
    <dbReference type="NCBI Taxonomy" id="1283841"/>
    <lineage>
        <taxon>Eukaryota</taxon>
        <taxon>Fungi</taxon>
        <taxon>Dikarya</taxon>
        <taxon>Ascomycota</taxon>
        <taxon>Pezizomycotina</taxon>
        <taxon>Sordariomycetes</taxon>
        <taxon>Hypocreomycetidae</taxon>
        <taxon>Hypocreales</taxon>
        <taxon>Stachybotryaceae</taxon>
        <taxon>Stachybotrys</taxon>
    </lineage>
</organism>
<dbReference type="InParanoid" id="A0A084QN12"/>
<dbReference type="EMBL" id="KL660603">
    <property type="protein sequence ID" value="KFA65347.1"/>
    <property type="molecule type" value="Genomic_DNA"/>
</dbReference>